<accession>A0A239DPH4</accession>
<keyword evidence="4" id="KW-0472">Membrane</keyword>
<dbReference type="OrthoDB" id="9779074at2"/>
<evidence type="ECO:0000256" key="1">
    <source>
        <dbReference type="ARBA" id="ARBA00023015"/>
    </source>
</evidence>
<dbReference type="PANTHER" id="PTHR43280">
    <property type="entry name" value="ARAC-FAMILY TRANSCRIPTIONAL REGULATOR"/>
    <property type="match status" value="1"/>
</dbReference>
<feature type="transmembrane region" description="Helical" evidence="4">
    <location>
        <begin position="6"/>
        <end position="27"/>
    </location>
</feature>
<dbReference type="GO" id="GO:0043565">
    <property type="term" value="F:sequence-specific DNA binding"/>
    <property type="evidence" value="ECO:0007669"/>
    <property type="project" value="InterPro"/>
</dbReference>
<evidence type="ECO:0000313" key="6">
    <source>
        <dbReference type="EMBL" id="SNS34555.1"/>
    </source>
</evidence>
<name>A0A239DPH4_9FLAO</name>
<reference evidence="6 7" key="1">
    <citation type="submission" date="2017-06" db="EMBL/GenBank/DDBJ databases">
        <authorList>
            <person name="Kim H.J."/>
            <person name="Triplett B.A."/>
        </authorList>
    </citation>
    <scope>NUCLEOTIDE SEQUENCE [LARGE SCALE GENOMIC DNA]</scope>
    <source>
        <strain evidence="6 7">DSM 25597</strain>
    </source>
</reference>
<dbReference type="GO" id="GO:0003700">
    <property type="term" value="F:DNA-binding transcription factor activity"/>
    <property type="evidence" value="ECO:0007669"/>
    <property type="project" value="InterPro"/>
</dbReference>
<evidence type="ECO:0000259" key="5">
    <source>
        <dbReference type="PROSITE" id="PS01124"/>
    </source>
</evidence>
<dbReference type="Proteomes" id="UP000198379">
    <property type="component" value="Unassembled WGS sequence"/>
</dbReference>
<feature type="transmembrane region" description="Helical" evidence="4">
    <location>
        <begin position="39"/>
        <end position="56"/>
    </location>
</feature>
<keyword evidence="1" id="KW-0805">Transcription regulation</keyword>
<evidence type="ECO:0000313" key="7">
    <source>
        <dbReference type="Proteomes" id="UP000198379"/>
    </source>
</evidence>
<feature type="domain" description="HTH araC/xylS-type" evidence="5">
    <location>
        <begin position="263"/>
        <end position="371"/>
    </location>
</feature>
<keyword evidence="4" id="KW-1133">Transmembrane helix</keyword>
<dbReference type="Gene3D" id="1.10.10.60">
    <property type="entry name" value="Homeodomain-like"/>
    <property type="match status" value="2"/>
</dbReference>
<dbReference type="PANTHER" id="PTHR43280:SF29">
    <property type="entry name" value="ARAC-FAMILY TRANSCRIPTIONAL REGULATOR"/>
    <property type="match status" value="1"/>
</dbReference>
<protein>
    <submittedName>
        <fullName evidence="6">Helix-turn-helix domain-containing protein</fullName>
    </submittedName>
</protein>
<dbReference type="Pfam" id="PF12833">
    <property type="entry name" value="HTH_18"/>
    <property type="match status" value="1"/>
</dbReference>
<dbReference type="SUPFAM" id="SSF46689">
    <property type="entry name" value="Homeodomain-like"/>
    <property type="match status" value="1"/>
</dbReference>
<evidence type="ECO:0000256" key="3">
    <source>
        <dbReference type="ARBA" id="ARBA00023163"/>
    </source>
</evidence>
<organism evidence="6 7">
    <name type="scientific">Dokdonia pacifica</name>
    <dbReference type="NCBI Taxonomy" id="1627892"/>
    <lineage>
        <taxon>Bacteria</taxon>
        <taxon>Pseudomonadati</taxon>
        <taxon>Bacteroidota</taxon>
        <taxon>Flavobacteriia</taxon>
        <taxon>Flavobacteriales</taxon>
        <taxon>Flavobacteriaceae</taxon>
        <taxon>Dokdonia</taxon>
    </lineage>
</organism>
<dbReference type="PROSITE" id="PS01124">
    <property type="entry name" value="HTH_ARAC_FAMILY_2"/>
    <property type="match status" value="1"/>
</dbReference>
<dbReference type="InterPro" id="IPR009057">
    <property type="entry name" value="Homeodomain-like_sf"/>
</dbReference>
<keyword evidence="2" id="KW-0238">DNA-binding</keyword>
<feature type="transmembrane region" description="Helical" evidence="4">
    <location>
        <begin position="153"/>
        <end position="170"/>
    </location>
</feature>
<dbReference type="SMART" id="SM00342">
    <property type="entry name" value="HTH_ARAC"/>
    <property type="match status" value="1"/>
</dbReference>
<feature type="transmembrane region" description="Helical" evidence="4">
    <location>
        <begin position="68"/>
        <end position="89"/>
    </location>
</feature>
<evidence type="ECO:0000256" key="4">
    <source>
        <dbReference type="SAM" id="Phobius"/>
    </source>
</evidence>
<dbReference type="RefSeq" id="WP_089373866.1">
    <property type="nucleotide sequence ID" value="NZ_BMEP01000011.1"/>
</dbReference>
<dbReference type="AlphaFoldDB" id="A0A239DPH4"/>
<sequence>MPNSSTLLTILLLLGTLQGVITVVVLYRLRVNRNANRRLAWIILLISLACLNLYLLNAVTASSLLLDLIQAIVPLVVIMPVGPLIYFYIRALLYPEDILSKKDKRHFYTVIFDVMPHMVFLVLIVGGFFGLIPGSVLDTFSYWVDDYNTYVDIPRWVSLVVYLWFSYQLWQEQPKQQQESSHGNWIKRFLMGFTIFAGIWALHLIPYTIPSVSAYLLSYVGWYPVYIPLVILVYWLGVNGYIIGYKTISKSSVSTVISPEEITKTVTALEELMDKKQWYLNPILKLQDIVQHTGIPQKTISSVLNQHLGKSFNEYVNTYRVTEFKKRILDPATANLTITGIAYDCGFNSQATFQRVFKKMTQQSPKEFKELHIKKA</sequence>
<gene>
    <name evidence="6" type="ORF">SAMN06265376_1127</name>
</gene>
<dbReference type="EMBL" id="FZNY01000012">
    <property type="protein sequence ID" value="SNS34555.1"/>
    <property type="molecule type" value="Genomic_DNA"/>
</dbReference>
<feature type="transmembrane region" description="Helical" evidence="4">
    <location>
        <begin position="110"/>
        <end position="133"/>
    </location>
</feature>
<feature type="transmembrane region" description="Helical" evidence="4">
    <location>
        <begin position="221"/>
        <end position="242"/>
    </location>
</feature>
<keyword evidence="3" id="KW-0804">Transcription</keyword>
<proteinExistence type="predicted"/>
<feature type="transmembrane region" description="Helical" evidence="4">
    <location>
        <begin position="190"/>
        <end position="209"/>
    </location>
</feature>
<dbReference type="InterPro" id="IPR018060">
    <property type="entry name" value="HTH_AraC"/>
</dbReference>
<evidence type="ECO:0000256" key="2">
    <source>
        <dbReference type="ARBA" id="ARBA00023125"/>
    </source>
</evidence>
<keyword evidence="7" id="KW-1185">Reference proteome</keyword>
<keyword evidence="4" id="KW-0812">Transmembrane</keyword>